<protein>
    <submittedName>
        <fullName evidence="4">Sigma-54 interaction domain-containing protein</fullName>
    </submittedName>
</protein>
<dbReference type="InterPro" id="IPR003593">
    <property type="entry name" value="AAA+_ATPase"/>
</dbReference>
<evidence type="ECO:0000313" key="4">
    <source>
        <dbReference type="EMBL" id="CAL2080165.1"/>
    </source>
</evidence>
<gene>
    <name evidence="4" type="ORF">TD3509T_0954</name>
</gene>
<dbReference type="SMART" id="SM00382">
    <property type="entry name" value="AAA"/>
    <property type="match status" value="1"/>
</dbReference>
<dbReference type="PROSITE" id="PS50045">
    <property type="entry name" value="SIGMA54_INTERACT_4"/>
    <property type="match status" value="1"/>
</dbReference>
<feature type="domain" description="Sigma-54 factor interaction" evidence="3">
    <location>
        <begin position="232"/>
        <end position="440"/>
    </location>
</feature>
<dbReference type="SUPFAM" id="SSF52540">
    <property type="entry name" value="P-loop containing nucleoside triphosphate hydrolases"/>
    <property type="match status" value="1"/>
</dbReference>
<dbReference type="RefSeq" id="WP_101901934.1">
    <property type="nucleotide sequence ID" value="NZ_OZ038524.1"/>
</dbReference>
<reference evidence="4 5" key="1">
    <citation type="submission" date="2024-05" db="EMBL/GenBank/DDBJ databases">
        <authorList>
            <person name="Duchaud E."/>
        </authorList>
    </citation>
    <scope>NUCLEOTIDE SEQUENCE [LARGE SCALE GENOMIC DNA]</scope>
    <source>
        <strain evidence="4">Ena-SAMPLE-TAB-13-05-2024-13:56:06:370-140309</strain>
    </source>
</reference>
<dbReference type="PANTHER" id="PTHR32071">
    <property type="entry name" value="TRANSCRIPTIONAL REGULATORY PROTEIN"/>
    <property type="match status" value="1"/>
</dbReference>
<evidence type="ECO:0000259" key="3">
    <source>
        <dbReference type="PROSITE" id="PS50045"/>
    </source>
</evidence>
<dbReference type="InterPro" id="IPR002078">
    <property type="entry name" value="Sigma_54_int"/>
</dbReference>
<name>A0ABP1EHN1_9FLAO</name>
<dbReference type="CDD" id="cd00009">
    <property type="entry name" value="AAA"/>
    <property type="match status" value="1"/>
</dbReference>
<evidence type="ECO:0000313" key="5">
    <source>
        <dbReference type="Proteomes" id="UP001497514"/>
    </source>
</evidence>
<dbReference type="InterPro" id="IPR027417">
    <property type="entry name" value="P-loop_NTPase"/>
</dbReference>
<keyword evidence="2" id="KW-0067">ATP-binding</keyword>
<dbReference type="EMBL" id="OZ038524">
    <property type="protein sequence ID" value="CAL2080165.1"/>
    <property type="molecule type" value="Genomic_DNA"/>
</dbReference>
<organism evidence="4 5">
    <name type="scientific">Tenacibaculum dicentrarchi</name>
    <dbReference type="NCBI Taxonomy" id="669041"/>
    <lineage>
        <taxon>Bacteria</taxon>
        <taxon>Pseudomonadati</taxon>
        <taxon>Bacteroidota</taxon>
        <taxon>Flavobacteriia</taxon>
        <taxon>Flavobacteriales</taxon>
        <taxon>Flavobacteriaceae</taxon>
        <taxon>Tenacibaculum</taxon>
    </lineage>
</organism>
<dbReference type="Pfam" id="PF00158">
    <property type="entry name" value="Sigma54_activat"/>
    <property type="match status" value="1"/>
</dbReference>
<keyword evidence="5" id="KW-1185">Reference proteome</keyword>
<accession>A0ABP1EHN1</accession>
<proteinExistence type="predicted"/>
<dbReference type="Proteomes" id="UP001497514">
    <property type="component" value="Chromosome"/>
</dbReference>
<dbReference type="Gene3D" id="3.40.50.300">
    <property type="entry name" value="P-loop containing nucleotide triphosphate hydrolases"/>
    <property type="match status" value="1"/>
</dbReference>
<evidence type="ECO:0000256" key="1">
    <source>
        <dbReference type="ARBA" id="ARBA00022741"/>
    </source>
</evidence>
<evidence type="ECO:0000256" key="2">
    <source>
        <dbReference type="ARBA" id="ARBA00022840"/>
    </source>
</evidence>
<keyword evidence="1" id="KW-0547">Nucleotide-binding</keyword>
<sequence length="534" mass="62575">MQSKNKQILLTWDAFNNGFIVTAKVLESLLLEKKIIINKIYYLQNQNLSNENLAEIDIFFERKKHKEVLDKFNDIRIKERLKDNRKISELIKLETQTLPKFENKKISINGVTNYQSIYDSLIKFIKENFYSKDNIDLHINISPGTPQMHVVWLMLNSAGYLPINTTLWSSQFDKIKKITYIEEIKFKPNIFLSELLKKKYISNTIKLNLNETRSYKRKEAENKLTLFSHIPNASILLLGERGTGKSTYVRELILKKYDKNYPFSELACGTFTEELMKSELFGYKKGAFTSAEKDKDGILSNFKNGGILFLDEIQDLSKPLQRQLIQVLQTGKYLPLGSSQFEKTNFRLIAASNITFKNLTKNKLDYDFFDRISRFIVEIPSLRECKEDYVINWENVWNDVANFENAPSLIWNEKIHTFLKSKKLFGNFRDMQKLASYILAFYFESHKKDIAIEKAITEFEKWNIDNTKTTQTYFTEGKTYNEIISRFNKELAEWSIESYGSKNKASLILDRSVSMLTKDINMNRLKSYKKSCST</sequence>